<dbReference type="GO" id="GO:0005886">
    <property type="term" value="C:plasma membrane"/>
    <property type="evidence" value="ECO:0007669"/>
    <property type="project" value="TreeGrafter"/>
</dbReference>
<feature type="domain" description="Bacterial type II secretion system protein E" evidence="5">
    <location>
        <begin position="376"/>
        <end position="390"/>
    </location>
</feature>
<dbReference type="AlphaFoldDB" id="A0A5C8ZJ67"/>
<dbReference type="InterPro" id="IPR003593">
    <property type="entry name" value="AAA+_ATPase"/>
</dbReference>
<dbReference type="Pfam" id="PF05157">
    <property type="entry name" value="MshEN"/>
    <property type="match status" value="1"/>
</dbReference>
<name>A0A5C8ZJ67_9ACTN</name>
<evidence type="ECO:0000259" key="5">
    <source>
        <dbReference type="PROSITE" id="PS00662"/>
    </source>
</evidence>
<evidence type="ECO:0000256" key="4">
    <source>
        <dbReference type="SAM" id="MobiDB-lite"/>
    </source>
</evidence>
<gene>
    <name evidence="6" type="ORF">FMM08_03830</name>
</gene>
<dbReference type="Pfam" id="PF00437">
    <property type="entry name" value="T2SSE"/>
    <property type="match status" value="1"/>
</dbReference>
<evidence type="ECO:0000313" key="7">
    <source>
        <dbReference type="Proteomes" id="UP000321234"/>
    </source>
</evidence>
<evidence type="ECO:0000256" key="2">
    <source>
        <dbReference type="ARBA" id="ARBA00022741"/>
    </source>
</evidence>
<dbReference type="InterPro" id="IPR027417">
    <property type="entry name" value="P-loop_NTPase"/>
</dbReference>
<dbReference type="OrthoDB" id="9805147at2"/>
<dbReference type="EMBL" id="VKAC01000002">
    <property type="protein sequence ID" value="TXR57654.1"/>
    <property type="molecule type" value="Genomic_DNA"/>
</dbReference>
<dbReference type="PANTHER" id="PTHR30258">
    <property type="entry name" value="TYPE II SECRETION SYSTEM PROTEIN GSPE-RELATED"/>
    <property type="match status" value="1"/>
</dbReference>
<dbReference type="Gene3D" id="3.30.300.160">
    <property type="entry name" value="Type II secretion system, protein E, N-terminal domain"/>
    <property type="match status" value="1"/>
</dbReference>
<accession>A0A5C8ZJ67</accession>
<evidence type="ECO:0000256" key="3">
    <source>
        <dbReference type="ARBA" id="ARBA00022840"/>
    </source>
</evidence>
<dbReference type="PANTHER" id="PTHR30258:SF3">
    <property type="entry name" value="SLL1921 PROTEIN"/>
    <property type="match status" value="1"/>
</dbReference>
<dbReference type="Proteomes" id="UP000321234">
    <property type="component" value="Unassembled WGS sequence"/>
</dbReference>
<dbReference type="SUPFAM" id="SSF52540">
    <property type="entry name" value="P-loop containing nucleoside triphosphate hydrolases"/>
    <property type="match status" value="1"/>
</dbReference>
<dbReference type="SMART" id="SM00382">
    <property type="entry name" value="AAA"/>
    <property type="match status" value="1"/>
</dbReference>
<dbReference type="CDD" id="cd01129">
    <property type="entry name" value="PulE-GspE-like"/>
    <property type="match status" value="1"/>
</dbReference>
<dbReference type="SUPFAM" id="SSF160246">
    <property type="entry name" value="EspE N-terminal domain-like"/>
    <property type="match status" value="1"/>
</dbReference>
<protein>
    <submittedName>
        <fullName evidence="6">Type II/IV secretion system protein</fullName>
    </submittedName>
</protein>
<dbReference type="FunFam" id="3.40.50.300:FF:000398">
    <property type="entry name" value="Type IV pilus assembly ATPase PilB"/>
    <property type="match status" value="1"/>
</dbReference>
<dbReference type="PROSITE" id="PS00662">
    <property type="entry name" value="T2SP_E"/>
    <property type="match status" value="1"/>
</dbReference>
<dbReference type="InterPro" id="IPR001482">
    <property type="entry name" value="T2SS/T4SS_dom"/>
</dbReference>
<dbReference type="FunFam" id="3.30.450.90:FF:000001">
    <property type="entry name" value="Type II secretion system ATPase GspE"/>
    <property type="match status" value="1"/>
</dbReference>
<proteinExistence type="inferred from homology"/>
<keyword evidence="7" id="KW-1185">Reference proteome</keyword>
<reference evidence="6 7" key="1">
    <citation type="submission" date="2019-07" db="EMBL/GenBank/DDBJ databases">
        <title>Quadrisphaera sp. strain DD2A genome sequencing and assembly.</title>
        <authorList>
            <person name="Kim I."/>
        </authorList>
    </citation>
    <scope>NUCLEOTIDE SEQUENCE [LARGE SCALE GENOMIC DNA]</scope>
    <source>
        <strain evidence="6 7">DD2A</strain>
    </source>
</reference>
<keyword evidence="3" id="KW-0067">ATP-binding</keyword>
<dbReference type="Gene3D" id="3.40.50.300">
    <property type="entry name" value="P-loop containing nucleotide triphosphate hydrolases"/>
    <property type="match status" value="1"/>
</dbReference>
<dbReference type="InterPro" id="IPR007831">
    <property type="entry name" value="T2SS_GspE_N"/>
</dbReference>
<evidence type="ECO:0000313" key="6">
    <source>
        <dbReference type="EMBL" id="TXR57654.1"/>
    </source>
</evidence>
<dbReference type="Gene3D" id="3.30.450.90">
    <property type="match status" value="1"/>
</dbReference>
<evidence type="ECO:0000256" key="1">
    <source>
        <dbReference type="ARBA" id="ARBA00006611"/>
    </source>
</evidence>
<dbReference type="GO" id="GO:0005524">
    <property type="term" value="F:ATP binding"/>
    <property type="evidence" value="ECO:0007669"/>
    <property type="project" value="UniProtKB-KW"/>
</dbReference>
<dbReference type="InterPro" id="IPR037257">
    <property type="entry name" value="T2SS_E_N_sf"/>
</dbReference>
<comment type="similarity">
    <text evidence="1">Belongs to the GSP E family.</text>
</comment>
<keyword evidence="2" id="KW-0547">Nucleotide-binding</keyword>
<feature type="region of interest" description="Disordered" evidence="4">
    <location>
        <begin position="15"/>
        <end position="51"/>
    </location>
</feature>
<sequence>MPRGPRGRCAVLDGQLHGRLQGRAPGGTPEEPVSGSGGAQDGGAHVDRRRVPRGREVPLLDLAITPVDPAAVLRLPAALCRRHAVLPISSAGGRLLVAMADPGDVVALDDVRALAGADVQVARAPRAELLTAIDKHCRNDAELDLLTSQIDTQLSDARSTTDPLLPDGELVSDSPVVRFVDSVVSQAVADRASDVHIDPGEDQTRVRYRIDGVLHDVLQVSASVHASLVSRLKVMAELDIAERRVPQDGRLTVVAGGREVGLRVATLPTVWGEKLVLRVLDDSAVRLDLGQLAFSVENQRLYAAATARPYGMVLVTGPTGSGKSTTLYATLNSVSRPEVNVITVEDPVEYRLAGLNQVQINPKAGLTFARALRSILRSDPDVVLLGEVRDAETARIAVEASLTGHLVLSTLHTNDAPSAVTRLVEMGVEPYLVGSALVCVVAQRLARRLCDRCKEPYRADGDEVWGAGLPWPHLPVGEPVVLHRPVGCTACARTGYRGRLALHEVMTVDEEVERLAVARASSGDIARAARERGMVPLLQDGLAKVLAGHTTVQEVLRVAA</sequence>
<comment type="caution">
    <text evidence="6">The sequence shown here is derived from an EMBL/GenBank/DDBJ whole genome shotgun (WGS) entry which is preliminary data.</text>
</comment>
<dbReference type="GO" id="GO:0016887">
    <property type="term" value="F:ATP hydrolysis activity"/>
    <property type="evidence" value="ECO:0007669"/>
    <property type="project" value="TreeGrafter"/>
</dbReference>
<organism evidence="6 7">
    <name type="scientific">Quadrisphaera setariae</name>
    <dbReference type="NCBI Taxonomy" id="2593304"/>
    <lineage>
        <taxon>Bacteria</taxon>
        <taxon>Bacillati</taxon>
        <taxon>Actinomycetota</taxon>
        <taxon>Actinomycetes</taxon>
        <taxon>Kineosporiales</taxon>
        <taxon>Kineosporiaceae</taxon>
        <taxon>Quadrisphaera</taxon>
    </lineage>
</organism>